<accession>A0A518EN05</accession>
<dbReference type="Pfam" id="PF00072">
    <property type="entry name" value="Response_reg"/>
    <property type="match status" value="1"/>
</dbReference>
<name>A0A518EN05_9BACT</name>
<dbReference type="CDD" id="cd17624">
    <property type="entry name" value="REC_OmpR_PmrA-like"/>
    <property type="match status" value="1"/>
</dbReference>
<dbReference type="Gene3D" id="3.40.50.2300">
    <property type="match status" value="1"/>
</dbReference>
<evidence type="ECO:0000313" key="10">
    <source>
        <dbReference type="EMBL" id="QDV05466.1"/>
    </source>
</evidence>
<feature type="domain" description="Response regulatory" evidence="8">
    <location>
        <begin position="2"/>
        <end position="116"/>
    </location>
</feature>
<evidence type="ECO:0000256" key="5">
    <source>
        <dbReference type="ARBA" id="ARBA00023163"/>
    </source>
</evidence>
<keyword evidence="3" id="KW-0805">Transcription regulation</keyword>
<reference evidence="10 11" key="1">
    <citation type="submission" date="2019-02" db="EMBL/GenBank/DDBJ databases">
        <title>Deep-cultivation of Planctomycetes and their phenomic and genomic characterization uncovers novel biology.</title>
        <authorList>
            <person name="Wiegand S."/>
            <person name="Jogler M."/>
            <person name="Boedeker C."/>
            <person name="Pinto D."/>
            <person name="Vollmers J."/>
            <person name="Rivas-Marin E."/>
            <person name="Kohn T."/>
            <person name="Peeters S.H."/>
            <person name="Heuer A."/>
            <person name="Rast P."/>
            <person name="Oberbeckmann S."/>
            <person name="Bunk B."/>
            <person name="Jeske O."/>
            <person name="Meyerdierks A."/>
            <person name="Storesund J.E."/>
            <person name="Kallscheuer N."/>
            <person name="Luecker S."/>
            <person name="Lage O.M."/>
            <person name="Pohl T."/>
            <person name="Merkel B.J."/>
            <person name="Hornburger P."/>
            <person name="Mueller R.-W."/>
            <person name="Bruemmer F."/>
            <person name="Labrenz M."/>
            <person name="Spormann A.M."/>
            <person name="Op den Camp H."/>
            <person name="Overmann J."/>
            <person name="Amann R."/>
            <person name="Jetten M.S.M."/>
            <person name="Mascher T."/>
            <person name="Medema M.H."/>
            <person name="Devos D.P."/>
            <person name="Kaster A.-K."/>
            <person name="Ovreas L."/>
            <person name="Rohde M."/>
            <person name="Galperin M.Y."/>
            <person name="Jogler C."/>
        </authorList>
    </citation>
    <scope>NUCLEOTIDE SEQUENCE [LARGE SCALE GENOMIC DNA]</scope>
    <source>
        <strain evidence="10 11">Poly30</strain>
    </source>
</reference>
<keyword evidence="11" id="KW-1185">Reference proteome</keyword>
<dbReference type="GO" id="GO:0006355">
    <property type="term" value="P:regulation of DNA-templated transcription"/>
    <property type="evidence" value="ECO:0007669"/>
    <property type="project" value="InterPro"/>
</dbReference>
<keyword evidence="5" id="KW-0804">Transcription</keyword>
<dbReference type="SMART" id="SM00448">
    <property type="entry name" value="REC"/>
    <property type="match status" value="1"/>
</dbReference>
<evidence type="ECO:0000256" key="2">
    <source>
        <dbReference type="ARBA" id="ARBA00023012"/>
    </source>
</evidence>
<keyword evidence="2" id="KW-0902">Two-component regulatory system</keyword>
<evidence type="ECO:0000259" key="9">
    <source>
        <dbReference type="PROSITE" id="PS51755"/>
    </source>
</evidence>
<evidence type="ECO:0000256" key="3">
    <source>
        <dbReference type="ARBA" id="ARBA00023015"/>
    </source>
</evidence>
<evidence type="ECO:0000259" key="8">
    <source>
        <dbReference type="PROSITE" id="PS50110"/>
    </source>
</evidence>
<gene>
    <name evidence="10" type="primary">copR_1</name>
    <name evidence="10" type="ORF">Poly30_09640</name>
</gene>
<evidence type="ECO:0000256" key="7">
    <source>
        <dbReference type="PROSITE-ProRule" id="PRU01091"/>
    </source>
</evidence>
<dbReference type="GO" id="GO:0000156">
    <property type="term" value="F:phosphorelay response regulator activity"/>
    <property type="evidence" value="ECO:0007669"/>
    <property type="project" value="TreeGrafter"/>
</dbReference>
<dbReference type="InterPro" id="IPR001867">
    <property type="entry name" value="OmpR/PhoB-type_DNA-bd"/>
</dbReference>
<feature type="modified residue" description="4-aspartylphosphate" evidence="6">
    <location>
        <position position="51"/>
    </location>
</feature>
<evidence type="ECO:0000256" key="6">
    <source>
        <dbReference type="PROSITE-ProRule" id="PRU00169"/>
    </source>
</evidence>
<feature type="DNA-binding region" description="OmpR/PhoB-type" evidence="7">
    <location>
        <begin position="124"/>
        <end position="222"/>
    </location>
</feature>
<dbReference type="SMART" id="SM00862">
    <property type="entry name" value="Trans_reg_C"/>
    <property type="match status" value="1"/>
</dbReference>
<dbReference type="PANTHER" id="PTHR48111">
    <property type="entry name" value="REGULATOR OF RPOS"/>
    <property type="match status" value="1"/>
</dbReference>
<sequence length="225" mass="25260">MRVLIVEDNPRLAASVQQALSEQGYNSDICLTGYEAEDLGAEDVYDLYILDVMLPDRSGVDVCKNLRHMGVKAPVLMLTALSNTSNKVEGLDAGADDYLTKPFEYDELVARVRALMRRGQATESTKLTFLDLEYDLARRSVLRGGEPIKFTAKELGLLEYFMRNVERVVSRSSIMQSVWETEYEPGSNIVDVYVSNLRKKLISHGGNQLIHTVIGTGYRFGERPD</sequence>
<organism evidence="10 11">
    <name type="scientific">Saltatorellus ferox</name>
    <dbReference type="NCBI Taxonomy" id="2528018"/>
    <lineage>
        <taxon>Bacteria</taxon>
        <taxon>Pseudomonadati</taxon>
        <taxon>Planctomycetota</taxon>
        <taxon>Planctomycetia</taxon>
        <taxon>Planctomycetia incertae sedis</taxon>
        <taxon>Saltatorellus</taxon>
    </lineage>
</organism>
<dbReference type="PROSITE" id="PS50110">
    <property type="entry name" value="RESPONSE_REGULATORY"/>
    <property type="match status" value="1"/>
</dbReference>
<evidence type="ECO:0000256" key="1">
    <source>
        <dbReference type="ARBA" id="ARBA00022553"/>
    </source>
</evidence>
<dbReference type="PANTHER" id="PTHR48111:SF22">
    <property type="entry name" value="REGULATOR OF RPOS"/>
    <property type="match status" value="1"/>
</dbReference>
<dbReference type="InterPro" id="IPR001789">
    <property type="entry name" value="Sig_transdc_resp-reg_receiver"/>
</dbReference>
<dbReference type="GO" id="GO:0005829">
    <property type="term" value="C:cytosol"/>
    <property type="evidence" value="ECO:0007669"/>
    <property type="project" value="TreeGrafter"/>
</dbReference>
<dbReference type="Gene3D" id="6.10.250.690">
    <property type="match status" value="1"/>
</dbReference>
<dbReference type="FunFam" id="1.10.10.10:FF:000005">
    <property type="entry name" value="Two-component system response regulator"/>
    <property type="match status" value="1"/>
</dbReference>
<dbReference type="RefSeq" id="WP_145194869.1">
    <property type="nucleotide sequence ID" value="NZ_CP036434.1"/>
</dbReference>
<dbReference type="CDD" id="cd00383">
    <property type="entry name" value="trans_reg_C"/>
    <property type="match status" value="1"/>
</dbReference>
<dbReference type="FunFam" id="3.40.50.2300:FF:000002">
    <property type="entry name" value="DNA-binding response regulator PhoP"/>
    <property type="match status" value="1"/>
</dbReference>
<evidence type="ECO:0000313" key="11">
    <source>
        <dbReference type="Proteomes" id="UP000320390"/>
    </source>
</evidence>
<keyword evidence="4 7" id="KW-0238">DNA-binding</keyword>
<dbReference type="AlphaFoldDB" id="A0A518EN05"/>
<proteinExistence type="predicted"/>
<dbReference type="Pfam" id="PF00486">
    <property type="entry name" value="Trans_reg_C"/>
    <property type="match status" value="1"/>
</dbReference>
<protein>
    <submittedName>
        <fullName evidence="10">Transcriptional activator protein CopR</fullName>
    </submittedName>
</protein>
<evidence type="ECO:0000256" key="4">
    <source>
        <dbReference type="ARBA" id="ARBA00023125"/>
    </source>
</evidence>
<dbReference type="SUPFAM" id="SSF52172">
    <property type="entry name" value="CheY-like"/>
    <property type="match status" value="1"/>
</dbReference>
<feature type="domain" description="OmpR/PhoB-type" evidence="9">
    <location>
        <begin position="124"/>
        <end position="222"/>
    </location>
</feature>
<dbReference type="InterPro" id="IPR039420">
    <property type="entry name" value="WalR-like"/>
</dbReference>
<dbReference type="PROSITE" id="PS51755">
    <property type="entry name" value="OMPR_PHOB"/>
    <property type="match status" value="1"/>
</dbReference>
<dbReference type="GO" id="GO:0000976">
    <property type="term" value="F:transcription cis-regulatory region binding"/>
    <property type="evidence" value="ECO:0007669"/>
    <property type="project" value="TreeGrafter"/>
</dbReference>
<dbReference type="InterPro" id="IPR011006">
    <property type="entry name" value="CheY-like_superfamily"/>
</dbReference>
<dbReference type="EMBL" id="CP036434">
    <property type="protein sequence ID" value="QDV05466.1"/>
    <property type="molecule type" value="Genomic_DNA"/>
</dbReference>
<dbReference type="Proteomes" id="UP000320390">
    <property type="component" value="Chromosome"/>
</dbReference>
<dbReference type="Gene3D" id="1.10.10.10">
    <property type="entry name" value="Winged helix-like DNA-binding domain superfamily/Winged helix DNA-binding domain"/>
    <property type="match status" value="1"/>
</dbReference>
<keyword evidence="1 6" id="KW-0597">Phosphoprotein</keyword>
<dbReference type="OrthoDB" id="272875at2"/>
<dbReference type="InterPro" id="IPR036388">
    <property type="entry name" value="WH-like_DNA-bd_sf"/>
</dbReference>
<dbReference type="GO" id="GO:0032993">
    <property type="term" value="C:protein-DNA complex"/>
    <property type="evidence" value="ECO:0007669"/>
    <property type="project" value="TreeGrafter"/>
</dbReference>